<feature type="signal peptide" evidence="6">
    <location>
        <begin position="1"/>
        <end position="21"/>
    </location>
</feature>
<keyword evidence="2" id="KW-0201">Cytochrome c-type biogenesis</keyword>
<keyword evidence="5" id="KW-0175">Coiled coil</keyword>
<proteinExistence type="predicted"/>
<dbReference type="Gene3D" id="3.40.30.10">
    <property type="entry name" value="Glutaredoxin"/>
    <property type="match status" value="1"/>
</dbReference>
<evidence type="ECO:0000256" key="3">
    <source>
        <dbReference type="ARBA" id="ARBA00023157"/>
    </source>
</evidence>
<keyword evidence="3" id="KW-1015">Disulfide bond</keyword>
<dbReference type="InterPro" id="IPR013766">
    <property type="entry name" value="Thioredoxin_domain"/>
</dbReference>
<dbReference type="EMBL" id="BAABEY010000020">
    <property type="protein sequence ID" value="GAA4439241.1"/>
    <property type="molecule type" value="Genomic_DNA"/>
</dbReference>
<dbReference type="Pfam" id="PF14289">
    <property type="entry name" value="DUF4369"/>
    <property type="match status" value="1"/>
</dbReference>
<evidence type="ECO:0000256" key="6">
    <source>
        <dbReference type="SAM" id="SignalP"/>
    </source>
</evidence>
<gene>
    <name evidence="8" type="ORF">GCM10023091_21140</name>
</gene>
<reference evidence="9" key="1">
    <citation type="journal article" date="2019" name="Int. J. Syst. Evol. Microbiol.">
        <title>The Global Catalogue of Microorganisms (GCM) 10K type strain sequencing project: providing services to taxonomists for standard genome sequencing and annotation.</title>
        <authorList>
            <consortium name="The Broad Institute Genomics Platform"/>
            <consortium name="The Broad Institute Genome Sequencing Center for Infectious Disease"/>
            <person name="Wu L."/>
            <person name="Ma J."/>
        </authorList>
    </citation>
    <scope>NUCLEOTIDE SEQUENCE [LARGE SCALE GENOMIC DNA]</scope>
    <source>
        <strain evidence="9">JCM 31920</strain>
    </source>
</reference>
<keyword evidence="9" id="KW-1185">Reference proteome</keyword>
<evidence type="ECO:0000259" key="7">
    <source>
        <dbReference type="PROSITE" id="PS51352"/>
    </source>
</evidence>
<dbReference type="CDD" id="cd02966">
    <property type="entry name" value="TlpA_like_family"/>
    <property type="match status" value="1"/>
</dbReference>
<dbReference type="Pfam" id="PF00578">
    <property type="entry name" value="AhpC-TSA"/>
    <property type="match status" value="1"/>
</dbReference>
<dbReference type="InterPro" id="IPR000866">
    <property type="entry name" value="AhpC/TSA"/>
</dbReference>
<evidence type="ECO:0000256" key="5">
    <source>
        <dbReference type="SAM" id="Coils"/>
    </source>
</evidence>
<dbReference type="InterPro" id="IPR017937">
    <property type="entry name" value="Thioredoxin_CS"/>
</dbReference>
<dbReference type="InterPro" id="IPR050553">
    <property type="entry name" value="Thioredoxin_ResA/DsbE_sf"/>
</dbReference>
<organism evidence="8 9">
    <name type="scientific">Ravibacter arvi</name>
    <dbReference type="NCBI Taxonomy" id="2051041"/>
    <lineage>
        <taxon>Bacteria</taxon>
        <taxon>Pseudomonadati</taxon>
        <taxon>Bacteroidota</taxon>
        <taxon>Cytophagia</taxon>
        <taxon>Cytophagales</taxon>
        <taxon>Spirosomataceae</taxon>
        <taxon>Ravibacter</taxon>
    </lineage>
</organism>
<dbReference type="SUPFAM" id="SSF52833">
    <property type="entry name" value="Thioredoxin-like"/>
    <property type="match status" value="1"/>
</dbReference>
<dbReference type="PANTHER" id="PTHR42852">
    <property type="entry name" value="THIOL:DISULFIDE INTERCHANGE PROTEIN DSBE"/>
    <property type="match status" value="1"/>
</dbReference>
<comment type="caution">
    <text evidence="8">The sequence shown here is derived from an EMBL/GenBank/DDBJ whole genome shotgun (WGS) entry which is preliminary data.</text>
</comment>
<keyword evidence="4" id="KW-0676">Redox-active center</keyword>
<evidence type="ECO:0000256" key="1">
    <source>
        <dbReference type="ARBA" id="ARBA00004196"/>
    </source>
</evidence>
<keyword evidence="6" id="KW-0732">Signal</keyword>
<dbReference type="PROSITE" id="PS00194">
    <property type="entry name" value="THIOREDOXIN_1"/>
    <property type="match status" value="1"/>
</dbReference>
<dbReference type="PROSITE" id="PS51352">
    <property type="entry name" value="THIOREDOXIN_2"/>
    <property type="match status" value="1"/>
</dbReference>
<feature type="domain" description="Thioredoxin" evidence="7">
    <location>
        <begin position="243"/>
        <end position="381"/>
    </location>
</feature>
<protein>
    <submittedName>
        <fullName evidence="8">TlpA disulfide reductase family protein</fullName>
    </submittedName>
</protein>
<evidence type="ECO:0000313" key="9">
    <source>
        <dbReference type="Proteomes" id="UP001501508"/>
    </source>
</evidence>
<name>A0ABP8LXW8_9BACT</name>
<dbReference type="PANTHER" id="PTHR42852:SF6">
    <property type="entry name" value="THIOL:DISULFIDE INTERCHANGE PROTEIN DSBE"/>
    <property type="match status" value="1"/>
</dbReference>
<feature type="coiled-coil region" evidence="5">
    <location>
        <begin position="158"/>
        <end position="185"/>
    </location>
</feature>
<feature type="chain" id="PRO_5046892523" evidence="6">
    <location>
        <begin position="22"/>
        <end position="381"/>
    </location>
</feature>
<sequence length="381" mass="42367">MKGSYHHWLLALLFSGWSAVAAQDGLQPKPFTIKGTFKNGVPGTKVYLQLGATQQPVVLDSTTLAKDGTFSFTRTEADGGNVYQINLANRQRLNFLAEGGEQFTLAGDANDSNEDGVQTSGTITGSTNMTYYHKILQQVGGLREKVALWNTEYEKASQKNDQKKINEIQGNFEKAERELMAQIKTMLPEMGSSFIAVFTANNFLNSQQDLPVLEALADKLQKENPNPKYAQAFIAGVKRIKGISVGDLAPEFSLSDPDGKAVTLSSLRGKYVLLDFWASWCGPCRRENPNVVKLYDRYKSKNFEIYGVSLDKDKEKWIQAIKDDNLTWVHGSDLKYWNSNVAAMYGVNGIPATYLLDQEGRVIAKDLRGAALEKKLEELLK</sequence>
<dbReference type="InterPro" id="IPR036249">
    <property type="entry name" value="Thioredoxin-like_sf"/>
</dbReference>
<accession>A0ABP8LXW8</accession>
<evidence type="ECO:0000256" key="4">
    <source>
        <dbReference type="ARBA" id="ARBA00023284"/>
    </source>
</evidence>
<dbReference type="InterPro" id="IPR025380">
    <property type="entry name" value="DUF4369"/>
</dbReference>
<dbReference type="RefSeq" id="WP_345028675.1">
    <property type="nucleotide sequence ID" value="NZ_BAABEY010000020.1"/>
</dbReference>
<dbReference type="Proteomes" id="UP001501508">
    <property type="component" value="Unassembled WGS sequence"/>
</dbReference>
<evidence type="ECO:0000313" key="8">
    <source>
        <dbReference type="EMBL" id="GAA4439241.1"/>
    </source>
</evidence>
<evidence type="ECO:0000256" key="2">
    <source>
        <dbReference type="ARBA" id="ARBA00022748"/>
    </source>
</evidence>
<comment type="subcellular location">
    <subcellularLocation>
        <location evidence="1">Cell envelope</location>
    </subcellularLocation>
</comment>